<evidence type="ECO:0000259" key="1">
    <source>
        <dbReference type="PROSITE" id="PS51178"/>
    </source>
</evidence>
<reference evidence="2 3" key="1">
    <citation type="submission" date="2021-02" db="EMBL/GenBank/DDBJ databases">
        <title>De Novo genome assembly of isolated myxobacteria.</title>
        <authorList>
            <person name="Stevens D.C."/>
        </authorList>
    </citation>
    <scope>NUCLEOTIDE SEQUENCE [LARGE SCALE GENOMIC DNA]</scope>
    <source>
        <strain evidence="3">SCPEA02</strain>
    </source>
</reference>
<dbReference type="RefSeq" id="WP_206727601.1">
    <property type="nucleotide sequence ID" value="NZ_CP071090.1"/>
</dbReference>
<dbReference type="Proteomes" id="UP000662747">
    <property type="component" value="Chromosome"/>
</dbReference>
<organism evidence="2 3">
    <name type="scientific">Pyxidicoccus parkwayensis</name>
    <dbReference type="NCBI Taxonomy" id="2813578"/>
    <lineage>
        <taxon>Bacteria</taxon>
        <taxon>Pseudomonadati</taxon>
        <taxon>Myxococcota</taxon>
        <taxon>Myxococcia</taxon>
        <taxon>Myxococcales</taxon>
        <taxon>Cystobacterineae</taxon>
        <taxon>Myxococcaceae</taxon>
        <taxon>Pyxidicoccus</taxon>
    </lineage>
</organism>
<proteinExistence type="predicted"/>
<protein>
    <recommendedName>
        <fullName evidence="1">PASTA domain-containing protein</fullName>
    </recommendedName>
</protein>
<dbReference type="EMBL" id="CP071090">
    <property type="protein sequence ID" value="QSQ26051.1"/>
    <property type="molecule type" value="Genomic_DNA"/>
</dbReference>
<sequence>MALNPFIARHVNPGEPLTAQAWNDVVDGVDGLHKYLEAYVHTVKVRITTPGVDLASVRVTATSTGSPPIEAVRPVPPDKIHYLQGLVPGAYAIRAEAPGYAVATSNVAITETSGDLSLDLALTATHIPMPSVFGMTLTQARTALSAQAITVARLLDTQGKDLPPSTPGPEYDLSLVLVQTPPAGTLVPVGGSTVALAVAVAPKIETTVEVPSMAGLTLVEAKKALEALGLVLGKVQNLQK</sequence>
<dbReference type="InterPro" id="IPR005543">
    <property type="entry name" value="PASTA_dom"/>
</dbReference>
<keyword evidence="3" id="KW-1185">Reference proteome</keyword>
<name>A0ABX7P6H3_9BACT</name>
<dbReference type="CDD" id="cd06577">
    <property type="entry name" value="PASTA_pknB"/>
    <property type="match status" value="1"/>
</dbReference>
<dbReference type="Gene3D" id="3.30.10.20">
    <property type="match status" value="1"/>
</dbReference>
<accession>A0ABX7P6H3</accession>
<gene>
    <name evidence="2" type="ORF">JY651_14480</name>
</gene>
<dbReference type="PROSITE" id="PS51178">
    <property type="entry name" value="PASTA"/>
    <property type="match status" value="1"/>
</dbReference>
<feature type="domain" description="PASTA" evidence="1">
    <location>
        <begin position="123"/>
        <end position="200"/>
    </location>
</feature>
<evidence type="ECO:0000313" key="2">
    <source>
        <dbReference type="EMBL" id="QSQ26051.1"/>
    </source>
</evidence>
<evidence type="ECO:0000313" key="3">
    <source>
        <dbReference type="Proteomes" id="UP000662747"/>
    </source>
</evidence>